<dbReference type="InterPro" id="IPR003593">
    <property type="entry name" value="AAA+_ATPase"/>
</dbReference>
<keyword evidence="3 5" id="KW-0067">ATP-binding</keyword>
<feature type="domain" description="ABC transporter" evidence="4">
    <location>
        <begin position="1"/>
        <end position="214"/>
    </location>
</feature>
<evidence type="ECO:0000313" key="6">
    <source>
        <dbReference type="Proteomes" id="UP000579281"/>
    </source>
</evidence>
<protein>
    <submittedName>
        <fullName evidence="5">Putative ABC transport system ATP-binding protein</fullName>
    </submittedName>
</protein>
<dbReference type="PROSITE" id="PS50893">
    <property type="entry name" value="ABC_TRANSPORTER_2"/>
    <property type="match status" value="1"/>
</dbReference>
<evidence type="ECO:0000313" key="5">
    <source>
        <dbReference type="EMBL" id="MBB6218993.1"/>
    </source>
</evidence>
<proteinExistence type="predicted"/>
<evidence type="ECO:0000256" key="2">
    <source>
        <dbReference type="ARBA" id="ARBA00022741"/>
    </source>
</evidence>
<dbReference type="InterPro" id="IPR003439">
    <property type="entry name" value="ABC_transporter-like_ATP-bd"/>
</dbReference>
<organism evidence="5 6">
    <name type="scientific">Anaerosolibacter carboniphilus</name>
    <dbReference type="NCBI Taxonomy" id="1417629"/>
    <lineage>
        <taxon>Bacteria</taxon>
        <taxon>Bacillati</taxon>
        <taxon>Bacillota</taxon>
        <taxon>Clostridia</taxon>
        <taxon>Peptostreptococcales</taxon>
        <taxon>Thermotaleaceae</taxon>
        <taxon>Anaerosolibacter</taxon>
    </lineage>
</organism>
<evidence type="ECO:0000259" key="4">
    <source>
        <dbReference type="PROSITE" id="PS50893"/>
    </source>
</evidence>
<dbReference type="RefSeq" id="WP_184313978.1">
    <property type="nucleotide sequence ID" value="NZ_JACHEN010000061.1"/>
</dbReference>
<dbReference type="AlphaFoldDB" id="A0A841L0B6"/>
<dbReference type="SUPFAM" id="SSF52540">
    <property type="entry name" value="P-loop containing nucleoside triphosphate hydrolases"/>
    <property type="match status" value="1"/>
</dbReference>
<reference evidence="5 6" key="1">
    <citation type="submission" date="2020-08" db="EMBL/GenBank/DDBJ databases">
        <title>Genomic Encyclopedia of Type Strains, Phase IV (KMG-IV): sequencing the most valuable type-strain genomes for metagenomic binning, comparative biology and taxonomic classification.</title>
        <authorList>
            <person name="Goeker M."/>
        </authorList>
    </citation>
    <scope>NUCLEOTIDE SEQUENCE [LARGE SCALE GENOMIC DNA]</scope>
    <source>
        <strain evidence="5 6">DSM 103526</strain>
    </source>
</reference>
<dbReference type="PANTHER" id="PTHR43423:SF1">
    <property type="entry name" value="ABC TRANSPORTER I FAMILY MEMBER 17"/>
    <property type="match status" value="1"/>
</dbReference>
<keyword evidence="1" id="KW-0813">Transport</keyword>
<gene>
    <name evidence="5" type="ORF">HNQ80_005171</name>
</gene>
<name>A0A841L0B6_9FIRM</name>
<evidence type="ECO:0000256" key="3">
    <source>
        <dbReference type="ARBA" id="ARBA00022840"/>
    </source>
</evidence>
<keyword evidence="6" id="KW-1185">Reference proteome</keyword>
<dbReference type="EMBL" id="JACHEN010000061">
    <property type="protein sequence ID" value="MBB6218993.1"/>
    <property type="molecule type" value="Genomic_DNA"/>
</dbReference>
<dbReference type="Pfam" id="PF00005">
    <property type="entry name" value="ABC_tran"/>
    <property type="match status" value="1"/>
</dbReference>
<keyword evidence="2" id="KW-0547">Nucleotide-binding</keyword>
<dbReference type="Proteomes" id="UP000579281">
    <property type="component" value="Unassembled WGS sequence"/>
</dbReference>
<dbReference type="GO" id="GO:0005524">
    <property type="term" value="F:ATP binding"/>
    <property type="evidence" value="ECO:0007669"/>
    <property type="project" value="UniProtKB-KW"/>
</dbReference>
<comment type="caution">
    <text evidence="5">The sequence shown here is derived from an EMBL/GenBank/DDBJ whole genome shotgun (WGS) entry which is preliminary data.</text>
</comment>
<accession>A0A841L0B6</accession>
<dbReference type="GO" id="GO:0016887">
    <property type="term" value="F:ATP hydrolysis activity"/>
    <property type="evidence" value="ECO:0007669"/>
    <property type="project" value="InterPro"/>
</dbReference>
<dbReference type="PROSITE" id="PS00211">
    <property type="entry name" value="ABC_TRANSPORTER_1"/>
    <property type="match status" value="1"/>
</dbReference>
<evidence type="ECO:0000256" key="1">
    <source>
        <dbReference type="ARBA" id="ARBA00022448"/>
    </source>
</evidence>
<dbReference type="InterPro" id="IPR017871">
    <property type="entry name" value="ABC_transporter-like_CS"/>
</dbReference>
<dbReference type="InterPro" id="IPR027417">
    <property type="entry name" value="P-loop_NTPase"/>
</dbReference>
<dbReference type="PANTHER" id="PTHR43423">
    <property type="entry name" value="ABC TRANSPORTER I FAMILY MEMBER 17"/>
    <property type="match status" value="1"/>
</dbReference>
<dbReference type="Gene3D" id="3.40.50.300">
    <property type="entry name" value="P-loop containing nucleotide triphosphate hydrolases"/>
    <property type="match status" value="1"/>
</dbReference>
<dbReference type="SMART" id="SM00382">
    <property type="entry name" value="AAA"/>
    <property type="match status" value="1"/>
</dbReference>
<sequence>MKSVFQLKQIQYKDILQVEHMDIPLHRITCIVGESGSGKTTLLKMLNALISPTQGEIYFQEERIQDMDSVQLRRKVIMLGQNPVVFPSTIRDNFHAALGFSERALLPDQKLEEYLRMVHLNKSLDQTVESLSGGERQRLALARVFALDPEVLLLDEPSSALDEETEIFIIEETVNYAKKFNKTVIMVTHSKLIAEIYGENIIKISKGRYVREEGQ</sequence>